<evidence type="ECO:0000313" key="10">
    <source>
        <dbReference type="EMBL" id="KAH0894272.1"/>
    </source>
</evidence>
<gene>
    <name evidence="10" type="ORF">HID58_056701</name>
</gene>
<comment type="subunit">
    <text evidence="2">Homodimer.</text>
</comment>
<protein>
    <recommendedName>
        <fullName evidence="9">Aminotransferase class I/classII large domain-containing protein</fullName>
    </recommendedName>
</protein>
<feature type="region of interest" description="Disordered" evidence="8">
    <location>
        <begin position="74"/>
        <end position="108"/>
    </location>
</feature>
<dbReference type="EMBL" id="JAGKQM010000013">
    <property type="protein sequence ID" value="KAH0894272.1"/>
    <property type="molecule type" value="Genomic_DNA"/>
</dbReference>
<name>A0ABQ8AP06_BRANA</name>
<feature type="domain" description="Aminotransferase class I/classII large" evidence="9">
    <location>
        <begin position="118"/>
        <end position="172"/>
    </location>
</feature>
<dbReference type="Gene3D" id="3.40.640.10">
    <property type="entry name" value="Type I PLP-dependent aspartate aminotransferase-like (Major domain)"/>
    <property type="match status" value="1"/>
</dbReference>
<dbReference type="Pfam" id="PF21224">
    <property type="entry name" value="Hen1_LCD"/>
    <property type="match status" value="1"/>
</dbReference>
<evidence type="ECO:0000256" key="8">
    <source>
        <dbReference type="SAM" id="MobiDB-lite"/>
    </source>
</evidence>
<reference evidence="10 11" key="1">
    <citation type="submission" date="2021-05" db="EMBL/GenBank/DDBJ databases">
        <title>Genome Assembly of Synthetic Allotetraploid Brassica napus Reveals Homoeologous Exchanges between Subgenomes.</title>
        <authorList>
            <person name="Davis J.T."/>
        </authorList>
    </citation>
    <scope>NUCLEOTIDE SEQUENCE [LARGE SCALE GENOMIC DNA]</scope>
    <source>
        <strain evidence="11">cv. Da-Ae</strain>
        <tissue evidence="10">Seedling</tissue>
    </source>
</reference>
<evidence type="ECO:0000256" key="7">
    <source>
        <dbReference type="ARBA" id="ARBA00025785"/>
    </source>
</evidence>
<dbReference type="InterPro" id="IPR015421">
    <property type="entry name" value="PyrdxlP-dep_Trfase_major"/>
</dbReference>
<evidence type="ECO:0000256" key="4">
    <source>
        <dbReference type="ARBA" id="ARBA00022679"/>
    </source>
</evidence>
<evidence type="ECO:0000256" key="6">
    <source>
        <dbReference type="ARBA" id="ARBA00025709"/>
    </source>
</evidence>
<dbReference type="PANTHER" id="PTHR11751:SF373">
    <property type="entry name" value="GLUTAMATE--GLYOXYLATE AMINOTRANSFERASE 2"/>
    <property type="match status" value="1"/>
</dbReference>
<dbReference type="InterPro" id="IPR045088">
    <property type="entry name" value="ALAT1/2-like"/>
</dbReference>
<evidence type="ECO:0000256" key="2">
    <source>
        <dbReference type="ARBA" id="ARBA00011738"/>
    </source>
</evidence>
<evidence type="ECO:0000256" key="5">
    <source>
        <dbReference type="ARBA" id="ARBA00022898"/>
    </source>
</evidence>
<comment type="pathway">
    <text evidence="6">Photosynthesis; C4 acid pathway.</text>
</comment>
<comment type="caution">
    <text evidence="10">The sequence shown here is derived from an EMBL/GenBank/DDBJ whole genome shotgun (WGS) entry which is preliminary data.</text>
</comment>
<sequence>MSLKLVDYESLNGDVKKYHYAIRGSLLTRKGVVIFIVPSQCRFLPDSGEREFRSILGPTGNKLQRKLPEMKLKKKKKKHMKSKYEKTKKLGTPASPTTTLKQRQTQKRKKLFVAQTRSQGITVCAMVIINPRNPNGQCLSEAKLREILRFCYDEILVLFRDEMYQQNIYKDETLISSKKLPDFSVVSNVFKKKQDSEQSTTELALEKDDDDDITVEQAWDDIVQRVEFLSADHPLGSHLRATLQRDGERHGSVHVLLCGDFYSQ</sequence>
<keyword evidence="3" id="KW-0032">Aminotransferase</keyword>
<proteinExistence type="inferred from homology"/>
<comment type="similarity">
    <text evidence="7">Belongs to the class-I pyridoxal-phosphate-dependent aminotransferase family. Alanine aminotransferase subfamily.</text>
</comment>
<evidence type="ECO:0000259" key="9">
    <source>
        <dbReference type="Pfam" id="PF00155"/>
    </source>
</evidence>
<dbReference type="Proteomes" id="UP000824890">
    <property type="component" value="Unassembled WGS sequence"/>
</dbReference>
<organism evidence="10 11">
    <name type="scientific">Brassica napus</name>
    <name type="common">Rape</name>
    <dbReference type="NCBI Taxonomy" id="3708"/>
    <lineage>
        <taxon>Eukaryota</taxon>
        <taxon>Viridiplantae</taxon>
        <taxon>Streptophyta</taxon>
        <taxon>Embryophyta</taxon>
        <taxon>Tracheophyta</taxon>
        <taxon>Spermatophyta</taxon>
        <taxon>Magnoliopsida</taxon>
        <taxon>eudicotyledons</taxon>
        <taxon>Gunneridae</taxon>
        <taxon>Pentapetalae</taxon>
        <taxon>rosids</taxon>
        <taxon>malvids</taxon>
        <taxon>Brassicales</taxon>
        <taxon>Brassicaceae</taxon>
        <taxon>Brassiceae</taxon>
        <taxon>Brassica</taxon>
    </lineage>
</organism>
<keyword evidence="11" id="KW-1185">Reference proteome</keyword>
<dbReference type="InterPro" id="IPR015424">
    <property type="entry name" value="PyrdxlP-dep_Trfase"/>
</dbReference>
<evidence type="ECO:0000313" key="11">
    <source>
        <dbReference type="Proteomes" id="UP000824890"/>
    </source>
</evidence>
<dbReference type="Pfam" id="PF00155">
    <property type="entry name" value="Aminotran_1_2"/>
    <property type="match status" value="1"/>
</dbReference>
<evidence type="ECO:0000256" key="1">
    <source>
        <dbReference type="ARBA" id="ARBA00001933"/>
    </source>
</evidence>
<dbReference type="PANTHER" id="PTHR11751">
    <property type="entry name" value="ALANINE AMINOTRANSFERASE"/>
    <property type="match status" value="1"/>
</dbReference>
<accession>A0ABQ8AP06</accession>
<dbReference type="SUPFAM" id="SSF53383">
    <property type="entry name" value="PLP-dependent transferases"/>
    <property type="match status" value="1"/>
</dbReference>
<evidence type="ECO:0000256" key="3">
    <source>
        <dbReference type="ARBA" id="ARBA00022576"/>
    </source>
</evidence>
<comment type="cofactor">
    <cofactor evidence="1">
        <name>pyridoxal 5'-phosphate</name>
        <dbReference type="ChEBI" id="CHEBI:597326"/>
    </cofactor>
</comment>
<keyword evidence="5" id="KW-0663">Pyridoxal phosphate</keyword>
<dbReference type="InterPro" id="IPR004839">
    <property type="entry name" value="Aminotransferase_I/II_large"/>
</dbReference>
<keyword evidence="4" id="KW-0808">Transferase</keyword>